<accession>A0ABW3GPZ8</accession>
<name>A0ABW3GPZ8_9PROT</name>
<organism evidence="1 2">
    <name type="scientific">Methylophilus glucosoxydans</name>
    <dbReference type="NCBI Taxonomy" id="752553"/>
    <lineage>
        <taxon>Bacteria</taxon>
        <taxon>Pseudomonadati</taxon>
        <taxon>Pseudomonadota</taxon>
        <taxon>Betaproteobacteria</taxon>
        <taxon>Nitrosomonadales</taxon>
        <taxon>Methylophilaceae</taxon>
        <taxon>Methylophilus</taxon>
    </lineage>
</organism>
<keyword evidence="2" id="KW-1185">Reference proteome</keyword>
<evidence type="ECO:0000313" key="2">
    <source>
        <dbReference type="Proteomes" id="UP001597106"/>
    </source>
</evidence>
<gene>
    <name evidence="1" type="ORF">ACFQ1T_13690</name>
</gene>
<reference evidence="2" key="1">
    <citation type="journal article" date="2019" name="Int. J. Syst. Evol. Microbiol.">
        <title>The Global Catalogue of Microorganisms (GCM) 10K type strain sequencing project: providing services to taxonomists for standard genome sequencing and annotation.</title>
        <authorList>
            <consortium name="The Broad Institute Genomics Platform"/>
            <consortium name="The Broad Institute Genome Sequencing Center for Infectious Disease"/>
            <person name="Wu L."/>
            <person name="Ma J."/>
        </authorList>
    </citation>
    <scope>NUCLEOTIDE SEQUENCE [LARGE SCALE GENOMIC DNA]</scope>
    <source>
        <strain evidence="2">CCUG 59685</strain>
    </source>
</reference>
<dbReference type="Proteomes" id="UP001597106">
    <property type="component" value="Unassembled WGS sequence"/>
</dbReference>
<dbReference type="RefSeq" id="WP_194747060.1">
    <property type="nucleotide sequence ID" value="NZ_JBHTJW010000004.1"/>
</dbReference>
<proteinExistence type="predicted"/>
<dbReference type="EMBL" id="JBHTJW010000004">
    <property type="protein sequence ID" value="MFD0930836.1"/>
    <property type="molecule type" value="Genomic_DNA"/>
</dbReference>
<comment type="caution">
    <text evidence="1">The sequence shown here is derived from an EMBL/GenBank/DDBJ whole genome shotgun (WGS) entry which is preliminary data.</text>
</comment>
<protein>
    <recommendedName>
        <fullName evidence="3">PH domain-containing protein</fullName>
    </recommendedName>
</protein>
<evidence type="ECO:0000313" key="1">
    <source>
        <dbReference type="EMBL" id="MFD0930836.1"/>
    </source>
</evidence>
<sequence>MEMTYEERLKWLHQLCQAQANAVPLSAEAAKSAYANADVEEAAHYLASFLTFQAIRSAERHPADELQSDFDMLGVYQCFGLMLYAFLLMPLTQDGHQPDYARAQVTIGKTLFAGLAPEMLAEIIESGFHKFQLIAETDSEHWLTYRENLDKVTISYLIASTDDDSPHGPEDVLPLFGQLLSQLCEAFTAD</sequence>
<evidence type="ECO:0008006" key="3">
    <source>
        <dbReference type="Google" id="ProtNLM"/>
    </source>
</evidence>